<evidence type="ECO:0000256" key="3">
    <source>
        <dbReference type="SAM" id="MobiDB-lite"/>
    </source>
</evidence>
<dbReference type="GO" id="GO:0008270">
    <property type="term" value="F:zinc ion binding"/>
    <property type="evidence" value="ECO:0007669"/>
    <property type="project" value="UniProtKB-KW"/>
</dbReference>
<dbReference type="SUPFAM" id="SSF57756">
    <property type="entry name" value="Retrovirus zinc finger-like domains"/>
    <property type="match status" value="1"/>
</dbReference>
<dbReference type="PROSITE" id="PS50158">
    <property type="entry name" value="ZF_CCHC"/>
    <property type="match status" value="3"/>
</dbReference>
<evidence type="ECO:0000313" key="5">
    <source>
        <dbReference type="EMBL" id="CEL70509.1"/>
    </source>
</evidence>
<keyword evidence="1" id="KW-0862">Zinc</keyword>
<dbReference type="PANTHER" id="PTHR46242:SF1">
    <property type="entry name" value="ZINC FINGER CCHC DOMAIN-CONTAINING PROTEIN 9"/>
    <property type="match status" value="1"/>
</dbReference>
<sequence>MVRQRCELSDSVRHSSSETGSGKKKRERQCEHDVESDFQGTDETYADGARPKKSCLDNRAKKSGGSLVKQYSGKQAQGCSQTGGQVVIDGSLIEKKRRHSASVTDASAACESGRRKQKKRTSHVTDGNEEKNEGEYSQATQERDSDDADITNDERSDTSLEAVEAGGSAGEKDKHFKRKKRKRRECWTVEQVKERMAELVAELENRNEMTKSRLKRIRARLALLAKAERGEVKVGGQLEKSKSKLKAEAQKKQGVKGTQKKPTGKRDGTGNGKQKSASAARKLTGSQKKKLNKICLRCRKKGHLLENCPLAQSSATGSSAAENDTTQSDAKSGPVMSGICFNCGATDHTLKNCKKKRKPDGALPFALCFICGNRGHLSSGCPKSTTGKYPQGGSCHTCGSIYHLQIECPEFQRQQKERLSQEKQRRSAAGNSHGRTENKEEHKGKVHAKDRGGATARNAHRKNQEPDPDEFWMGQSG</sequence>
<feature type="compositionally biased region" description="Polar residues" evidence="3">
    <location>
        <begin position="72"/>
        <end position="84"/>
    </location>
</feature>
<dbReference type="AlphaFoldDB" id="A0A0F7UK68"/>
<feature type="domain" description="CCHC-type" evidence="4">
    <location>
        <begin position="368"/>
        <end position="383"/>
    </location>
</feature>
<dbReference type="GO" id="GO:0003676">
    <property type="term" value="F:nucleic acid binding"/>
    <property type="evidence" value="ECO:0007669"/>
    <property type="project" value="InterPro"/>
</dbReference>
<accession>A0A0F7UK68</accession>
<dbReference type="GO" id="GO:0005730">
    <property type="term" value="C:nucleolus"/>
    <property type="evidence" value="ECO:0007669"/>
    <property type="project" value="TreeGrafter"/>
</dbReference>
<dbReference type="SMART" id="SM00343">
    <property type="entry name" value="ZnF_C2HC"/>
    <property type="match status" value="4"/>
</dbReference>
<gene>
    <name evidence="5" type="ORF">BN1204_061900</name>
</gene>
<feature type="compositionally biased region" description="Basic and acidic residues" evidence="3">
    <location>
        <begin position="1"/>
        <end position="16"/>
    </location>
</feature>
<feature type="domain" description="CCHC-type" evidence="4">
    <location>
        <begin position="340"/>
        <end position="355"/>
    </location>
</feature>
<dbReference type="Pfam" id="PF00098">
    <property type="entry name" value="zf-CCHC"/>
    <property type="match status" value="2"/>
</dbReference>
<evidence type="ECO:0000259" key="4">
    <source>
        <dbReference type="PROSITE" id="PS50158"/>
    </source>
</evidence>
<feature type="region of interest" description="Disordered" evidence="3">
    <location>
        <begin position="230"/>
        <end position="285"/>
    </location>
</feature>
<protein>
    <submittedName>
        <fullName evidence="5">Poly-zinc finger protein 1, related</fullName>
    </submittedName>
</protein>
<feature type="coiled-coil region" evidence="2">
    <location>
        <begin position="189"/>
        <end position="220"/>
    </location>
</feature>
<dbReference type="InterPro" id="IPR036875">
    <property type="entry name" value="Znf_CCHC_sf"/>
</dbReference>
<proteinExistence type="predicted"/>
<feature type="compositionally biased region" description="Basic and acidic residues" evidence="3">
    <location>
        <begin position="239"/>
        <end position="251"/>
    </location>
</feature>
<feature type="compositionally biased region" description="Basic and acidic residues" evidence="3">
    <location>
        <begin position="415"/>
        <end position="425"/>
    </location>
</feature>
<reference evidence="5" key="1">
    <citation type="journal article" date="2015" name="PLoS ONE">
        <title>Comprehensive Evaluation of Toxoplasma gondii VEG and Neospora caninum LIV Genomes with Tachyzoite Stage Transcriptome and Proteome Defines Novel Transcript Features.</title>
        <authorList>
            <person name="Ramaprasad A."/>
            <person name="Mourier T."/>
            <person name="Naeem R."/>
            <person name="Malas T.B."/>
            <person name="Moussa E."/>
            <person name="Panigrahi A."/>
            <person name="Vermont S.J."/>
            <person name="Otto T.D."/>
            <person name="Wastling J."/>
            <person name="Pain A."/>
        </authorList>
    </citation>
    <scope>NUCLEOTIDE SEQUENCE</scope>
    <source>
        <strain evidence="5">Liverpool</strain>
    </source>
</reference>
<keyword evidence="1" id="KW-0863">Zinc-finger</keyword>
<evidence type="ECO:0000256" key="2">
    <source>
        <dbReference type="SAM" id="Coils"/>
    </source>
</evidence>
<keyword evidence="2" id="KW-0175">Coiled coil</keyword>
<dbReference type="InterPro" id="IPR042246">
    <property type="entry name" value="ZCCHC9"/>
</dbReference>
<keyword evidence="1" id="KW-0479">Metal-binding</keyword>
<feature type="compositionally biased region" description="Basic and acidic residues" evidence="3">
    <location>
        <begin position="434"/>
        <end position="452"/>
    </location>
</feature>
<feature type="compositionally biased region" description="Basic residues" evidence="3">
    <location>
        <begin position="175"/>
        <end position="184"/>
    </location>
</feature>
<feature type="domain" description="CCHC-type" evidence="4">
    <location>
        <begin position="295"/>
        <end position="309"/>
    </location>
</feature>
<name>A0A0F7UK68_NEOCL</name>
<dbReference type="InterPro" id="IPR001878">
    <property type="entry name" value="Znf_CCHC"/>
</dbReference>
<dbReference type="PANTHER" id="PTHR46242">
    <property type="entry name" value="ZINC FINGER CCHC DOMAIN-CONTAINING PROTEIN 9 ZCCHC9"/>
    <property type="match status" value="1"/>
</dbReference>
<feature type="region of interest" description="Disordered" evidence="3">
    <location>
        <begin position="415"/>
        <end position="477"/>
    </location>
</feature>
<dbReference type="Gene3D" id="4.10.60.10">
    <property type="entry name" value="Zinc finger, CCHC-type"/>
    <property type="match status" value="2"/>
</dbReference>
<feature type="region of interest" description="Disordered" evidence="3">
    <location>
        <begin position="1"/>
        <end position="184"/>
    </location>
</feature>
<dbReference type="EMBL" id="LN714487">
    <property type="protein sequence ID" value="CEL70509.1"/>
    <property type="molecule type" value="Genomic_DNA"/>
</dbReference>
<organism evidence="5">
    <name type="scientific">Neospora caninum (strain Liverpool)</name>
    <dbReference type="NCBI Taxonomy" id="572307"/>
    <lineage>
        <taxon>Eukaryota</taxon>
        <taxon>Sar</taxon>
        <taxon>Alveolata</taxon>
        <taxon>Apicomplexa</taxon>
        <taxon>Conoidasida</taxon>
        <taxon>Coccidia</taxon>
        <taxon>Eucoccidiorida</taxon>
        <taxon>Eimeriorina</taxon>
        <taxon>Sarcocystidae</taxon>
        <taxon>Neospora</taxon>
    </lineage>
</organism>
<evidence type="ECO:0000256" key="1">
    <source>
        <dbReference type="PROSITE-ProRule" id="PRU00047"/>
    </source>
</evidence>